<evidence type="ECO:0000259" key="7">
    <source>
        <dbReference type="PROSITE" id="PS51935"/>
    </source>
</evidence>
<dbReference type="Gene3D" id="3.90.1720.10">
    <property type="entry name" value="endopeptidase domain like (from Nostoc punctiforme)"/>
    <property type="match status" value="1"/>
</dbReference>
<dbReference type="PANTHER" id="PTHR47053">
    <property type="entry name" value="MUREIN DD-ENDOPEPTIDASE MEPH-RELATED"/>
    <property type="match status" value="1"/>
</dbReference>
<sequence>MPVGLMTAAALVLTGASPASAQESAPESAQTTPNASGSLDEQPVDGQVAATESDTETVTASATRTDRVTVKRKLTKKVSAKATAEARATKKAKRSVTVTVTRYAPTQAEAEAEAEQVAHDAAHQRAQDRATKAAGKSAGKAAHSAARKKARTKANHKAHKEFDNLVLKRARALKGRPYRWGGNGPSSFDCSGYVRYVMKKAGVNNLPRTAAGIGHKVKHVSKKHREVGDVILFGSGRGVYHIGIYAGHGKVWHAPGSGRTVTKAKIWTSHYSVGRTV</sequence>
<evidence type="ECO:0000256" key="3">
    <source>
        <dbReference type="ARBA" id="ARBA00022801"/>
    </source>
</evidence>
<feature type="signal peptide" evidence="6">
    <location>
        <begin position="1"/>
        <end position="21"/>
    </location>
</feature>
<feature type="compositionally biased region" description="Basic and acidic residues" evidence="5">
    <location>
        <begin position="116"/>
        <end position="129"/>
    </location>
</feature>
<keyword evidence="2" id="KW-0645">Protease</keyword>
<evidence type="ECO:0000256" key="5">
    <source>
        <dbReference type="SAM" id="MobiDB-lite"/>
    </source>
</evidence>
<protein>
    <submittedName>
        <fullName evidence="8">C40 family peptidase</fullName>
    </submittedName>
</protein>
<keyword evidence="3" id="KW-0378">Hydrolase</keyword>
<comment type="similarity">
    <text evidence="1">Belongs to the peptidase C40 family.</text>
</comment>
<dbReference type="PANTHER" id="PTHR47053:SF1">
    <property type="entry name" value="MUREIN DD-ENDOPEPTIDASE MEPH-RELATED"/>
    <property type="match status" value="1"/>
</dbReference>
<name>A0ABW8ARK9_9ACTN</name>
<dbReference type="InterPro" id="IPR000064">
    <property type="entry name" value="NLP_P60_dom"/>
</dbReference>
<keyword evidence="4" id="KW-0788">Thiol protease</keyword>
<dbReference type="SUPFAM" id="SSF54001">
    <property type="entry name" value="Cysteine proteinases"/>
    <property type="match status" value="1"/>
</dbReference>
<feature type="domain" description="NlpC/P60" evidence="7">
    <location>
        <begin position="160"/>
        <end position="277"/>
    </location>
</feature>
<proteinExistence type="inferred from homology"/>
<comment type="caution">
    <text evidence="8">The sequence shown here is derived from an EMBL/GenBank/DDBJ whole genome shotgun (WGS) entry which is preliminary data.</text>
</comment>
<evidence type="ECO:0000313" key="9">
    <source>
        <dbReference type="Proteomes" id="UP001612915"/>
    </source>
</evidence>
<feature type="region of interest" description="Disordered" evidence="5">
    <location>
        <begin position="110"/>
        <end position="129"/>
    </location>
</feature>
<feature type="compositionally biased region" description="Polar residues" evidence="5">
    <location>
        <begin position="50"/>
        <end position="62"/>
    </location>
</feature>
<gene>
    <name evidence="8" type="ORF">ACIB24_18380</name>
</gene>
<evidence type="ECO:0000313" key="8">
    <source>
        <dbReference type="EMBL" id="MFI7589035.1"/>
    </source>
</evidence>
<organism evidence="8 9">
    <name type="scientific">Spongisporangium articulatum</name>
    <dbReference type="NCBI Taxonomy" id="3362603"/>
    <lineage>
        <taxon>Bacteria</taxon>
        <taxon>Bacillati</taxon>
        <taxon>Actinomycetota</taxon>
        <taxon>Actinomycetes</taxon>
        <taxon>Kineosporiales</taxon>
        <taxon>Kineosporiaceae</taxon>
        <taxon>Spongisporangium</taxon>
    </lineage>
</organism>
<feature type="chain" id="PRO_5046283914" evidence="6">
    <location>
        <begin position="22"/>
        <end position="277"/>
    </location>
</feature>
<feature type="region of interest" description="Disordered" evidence="5">
    <location>
        <begin position="16"/>
        <end position="63"/>
    </location>
</feature>
<keyword evidence="6" id="KW-0732">Signal</keyword>
<feature type="compositionally biased region" description="Low complexity" evidence="5">
    <location>
        <begin position="16"/>
        <end position="30"/>
    </location>
</feature>
<dbReference type="EMBL" id="JBITLV010000006">
    <property type="protein sequence ID" value="MFI7589035.1"/>
    <property type="molecule type" value="Genomic_DNA"/>
</dbReference>
<dbReference type="RefSeq" id="WP_398283331.1">
    <property type="nucleotide sequence ID" value="NZ_JBITLV010000006.1"/>
</dbReference>
<keyword evidence="9" id="KW-1185">Reference proteome</keyword>
<evidence type="ECO:0000256" key="6">
    <source>
        <dbReference type="SAM" id="SignalP"/>
    </source>
</evidence>
<dbReference type="InterPro" id="IPR038765">
    <property type="entry name" value="Papain-like_cys_pep_sf"/>
</dbReference>
<dbReference type="Pfam" id="PF00877">
    <property type="entry name" value="NLPC_P60"/>
    <property type="match status" value="1"/>
</dbReference>
<evidence type="ECO:0000256" key="1">
    <source>
        <dbReference type="ARBA" id="ARBA00007074"/>
    </source>
</evidence>
<reference evidence="8 9" key="1">
    <citation type="submission" date="2024-10" db="EMBL/GenBank/DDBJ databases">
        <title>The Natural Products Discovery Center: Release of the First 8490 Sequenced Strains for Exploring Actinobacteria Biosynthetic Diversity.</title>
        <authorList>
            <person name="Kalkreuter E."/>
            <person name="Kautsar S.A."/>
            <person name="Yang D."/>
            <person name="Bader C.D."/>
            <person name="Teijaro C.N."/>
            <person name="Fluegel L."/>
            <person name="Davis C.M."/>
            <person name="Simpson J.R."/>
            <person name="Lauterbach L."/>
            <person name="Steele A.D."/>
            <person name="Gui C."/>
            <person name="Meng S."/>
            <person name="Li G."/>
            <person name="Viehrig K."/>
            <person name="Ye F."/>
            <person name="Su P."/>
            <person name="Kiefer A.F."/>
            <person name="Nichols A."/>
            <person name="Cepeda A.J."/>
            <person name="Yan W."/>
            <person name="Fan B."/>
            <person name="Jiang Y."/>
            <person name="Adhikari A."/>
            <person name="Zheng C.-J."/>
            <person name="Schuster L."/>
            <person name="Cowan T.M."/>
            <person name="Smanski M.J."/>
            <person name="Chevrette M.G."/>
            <person name="De Carvalho L.P.S."/>
            <person name="Shen B."/>
        </authorList>
    </citation>
    <scope>NUCLEOTIDE SEQUENCE [LARGE SCALE GENOMIC DNA]</scope>
    <source>
        <strain evidence="8 9">NPDC049639</strain>
    </source>
</reference>
<dbReference type="InterPro" id="IPR051202">
    <property type="entry name" value="Peptidase_C40"/>
</dbReference>
<dbReference type="Proteomes" id="UP001612915">
    <property type="component" value="Unassembled WGS sequence"/>
</dbReference>
<evidence type="ECO:0000256" key="4">
    <source>
        <dbReference type="ARBA" id="ARBA00022807"/>
    </source>
</evidence>
<evidence type="ECO:0000256" key="2">
    <source>
        <dbReference type="ARBA" id="ARBA00022670"/>
    </source>
</evidence>
<dbReference type="PROSITE" id="PS51935">
    <property type="entry name" value="NLPC_P60"/>
    <property type="match status" value="1"/>
</dbReference>
<accession>A0ABW8ARK9</accession>